<dbReference type="EMBL" id="RHHR01000008">
    <property type="protein sequence ID" value="RNB76149.1"/>
    <property type="molecule type" value="Genomic_DNA"/>
</dbReference>
<keyword evidence="1" id="KW-0812">Transmembrane</keyword>
<dbReference type="Proteomes" id="UP000282028">
    <property type="component" value="Unassembled WGS sequence"/>
</dbReference>
<comment type="caution">
    <text evidence="2">The sequence shown here is derived from an EMBL/GenBank/DDBJ whole genome shotgun (WGS) entry which is preliminary data.</text>
</comment>
<feature type="transmembrane region" description="Helical" evidence="1">
    <location>
        <begin position="68"/>
        <end position="87"/>
    </location>
</feature>
<evidence type="ECO:0000256" key="1">
    <source>
        <dbReference type="SAM" id="Phobius"/>
    </source>
</evidence>
<dbReference type="RefSeq" id="WP_122907813.1">
    <property type="nucleotide sequence ID" value="NZ_CBCSBE010000002.1"/>
</dbReference>
<proteinExistence type="predicted"/>
<dbReference type="OrthoDB" id="7864805at2"/>
<feature type="transmembrane region" description="Helical" evidence="1">
    <location>
        <begin position="35"/>
        <end position="56"/>
    </location>
</feature>
<reference evidence="2 3" key="1">
    <citation type="submission" date="2018-10" db="EMBL/GenBank/DDBJ databases">
        <title>Phylogenomics of Brevibacillus.</title>
        <authorList>
            <person name="Dunlap C."/>
        </authorList>
    </citation>
    <scope>NUCLEOTIDE SEQUENCE [LARGE SCALE GENOMIC DNA]</scope>
    <source>
        <strain evidence="2 3">JCM 12215</strain>
    </source>
</reference>
<evidence type="ECO:0000313" key="2">
    <source>
        <dbReference type="EMBL" id="RNB76149.1"/>
    </source>
</evidence>
<gene>
    <name evidence="2" type="ORF">EDM52_04355</name>
</gene>
<evidence type="ECO:0000313" key="3">
    <source>
        <dbReference type="Proteomes" id="UP000282028"/>
    </source>
</evidence>
<keyword evidence="1" id="KW-0472">Membrane</keyword>
<organism evidence="2 3">
    <name type="scientific">Brevibacillus invocatus</name>
    <dbReference type="NCBI Taxonomy" id="173959"/>
    <lineage>
        <taxon>Bacteria</taxon>
        <taxon>Bacillati</taxon>
        <taxon>Bacillota</taxon>
        <taxon>Bacilli</taxon>
        <taxon>Bacillales</taxon>
        <taxon>Paenibacillaceae</taxon>
        <taxon>Brevibacillus</taxon>
    </lineage>
</organism>
<sequence length="106" mass="11007">MSSYVISMILAFSAGLIGAVQSSLNALIGKEQGLFTMIMGVSLIQVLGAGVMLRIYGIPSFSLHGASLITIAGIMGITLMFGVSFAIGNLGALPAFSCLCYHFKIT</sequence>
<dbReference type="AlphaFoldDB" id="A0A3M8CKL4"/>
<accession>A0A3M8CKL4</accession>
<evidence type="ECO:0008006" key="4">
    <source>
        <dbReference type="Google" id="ProtNLM"/>
    </source>
</evidence>
<name>A0A3M8CKL4_9BACL</name>
<keyword evidence="1" id="KW-1133">Transmembrane helix</keyword>
<keyword evidence="3" id="KW-1185">Reference proteome</keyword>
<protein>
    <recommendedName>
        <fullName evidence="4">EamA-like transporter family protein</fullName>
    </recommendedName>
</protein>